<dbReference type="GO" id="GO:0004656">
    <property type="term" value="F:procollagen-proline 4-dioxygenase activity"/>
    <property type="evidence" value="ECO:0007669"/>
    <property type="project" value="UniProtKB-EC"/>
</dbReference>
<evidence type="ECO:0000313" key="5">
    <source>
        <dbReference type="Proteomes" id="UP000236161"/>
    </source>
</evidence>
<dbReference type="Gene3D" id="2.60.120.620">
    <property type="entry name" value="q2cbj1_9rhob like domain"/>
    <property type="match status" value="1"/>
</dbReference>
<evidence type="ECO:0000256" key="2">
    <source>
        <dbReference type="ARBA" id="ARBA00022723"/>
    </source>
</evidence>
<dbReference type="STRING" id="1088818.A0A2I0AAH1"/>
<dbReference type="PANTHER" id="PTHR10869:SF238">
    <property type="entry name" value="PROLYL 4-HYDROXYLASE 6-RELATED"/>
    <property type="match status" value="1"/>
</dbReference>
<dbReference type="EMBL" id="KZ452001">
    <property type="protein sequence ID" value="PKA52550.1"/>
    <property type="molecule type" value="Genomic_DNA"/>
</dbReference>
<dbReference type="EC" id="1.14.11.2" evidence="4"/>
<evidence type="ECO:0000313" key="4">
    <source>
        <dbReference type="EMBL" id="PKA52550.1"/>
    </source>
</evidence>
<dbReference type="Proteomes" id="UP000236161">
    <property type="component" value="Unassembled WGS sequence"/>
</dbReference>
<evidence type="ECO:0000256" key="1">
    <source>
        <dbReference type="ARBA" id="ARBA00004586"/>
    </source>
</evidence>
<comment type="subcellular location">
    <subcellularLocation>
        <location evidence="1">Endoplasmic reticulum membrane</location>
    </subcellularLocation>
</comment>
<reference evidence="4 5" key="1">
    <citation type="journal article" date="2017" name="Nature">
        <title>The Apostasia genome and the evolution of orchids.</title>
        <authorList>
            <person name="Zhang G.Q."/>
            <person name="Liu K.W."/>
            <person name="Li Z."/>
            <person name="Lohaus R."/>
            <person name="Hsiao Y.Y."/>
            <person name="Niu S.C."/>
            <person name="Wang J.Y."/>
            <person name="Lin Y.C."/>
            <person name="Xu Q."/>
            <person name="Chen L.J."/>
            <person name="Yoshida K."/>
            <person name="Fujiwara S."/>
            <person name="Wang Z.W."/>
            <person name="Zhang Y.Q."/>
            <person name="Mitsuda N."/>
            <person name="Wang M."/>
            <person name="Liu G.H."/>
            <person name="Pecoraro L."/>
            <person name="Huang H.X."/>
            <person name="Xiao X.J."/>
            <person name="Lin M."/>
            <person name="Wu X.Y."/>
            <person name="Wu W.L."/>
            <person name="Chen Y.Y."/>
            <person name="Chang S.B."/>
            <person name="Sakamoto S."/>
            <person name="Ohme-Takagi M."/>
            <person name="Yagi M."/>
            <person name="Zeng S.J."/>
            <person name="Shen C.Y."/>
            <person name="Yeh C.M."/>
            <person name="Luo Y.B."/>
            <person name="Tsai W.C."/>
            <person name="Van de Peer Y."/>
            <person name="Liu Z.J."/>
        </authorList>
    </citation>
    <scope>NUCLEOTIDE SEQUENCE [LARGE SCALE GENOMIC DNA]</scope>
    <source>
        <strain evidence="5">cv. Shenzhen</strain>
        <tissue evidence="4">Stem</tissue>
    </source>
</reference>
<sequence length="54" mass="6218">MFFERGQKCEPHPDFFDDKFNQERGGNRMATVIMYLSNITRGGETVFPLSEVSS</sequence>
<dbReference type="PANTHER" id="PTHR10869">
    <property type="entry name" value="PROLYL 4-HYDROXYLASE ALPHA SUBUNIT"/>
    <property type="match status" value="1"/>
</dbReference>
<protein>
    <submittedName>
        <fullName evidence="4">Prolyl 4-hydroxylase</fullName>
        <ecNumber evidence="4">1.14.11.2</ecNumber>
    </submittedName>
</protein>
<gene>
    <name evidence="4" type="ORF">AXF42_Ash001530</name>
</gene>
<dbReference type="InterPro" id="IPR045054">
    <property type="entry name" value="P4HA-like"/>
</dbReference>
<proteinExistence type="predicted"/>
<organism evidence="4 5">
    <name type="scientific">Apostasia shenzhenica</name>
    <dbReference type="NCBI Taxonomy" id="1088818"/>
    <lineage>
        <taxon>Eukaryota</taxon>
        <taxon>Viridiplantae</taxon>
        <taxon>Streptophyta</taxon>
        <taxon>Embryophyta</taxon>
        <taxon>Tracheophyta</taxon>
        <taxon>Spermatophyta</taxon>
        <taxon>Magnoliopsida</taxon>
        <taxon>Liliopsida</taxon>
        <taxon>Asparagales</taxon>
        <taxon>Orchidaceae</taxon>
        <taxon>Apostasioideae</taxon>
        <taxon>Apostasia</taxon>
    </lineage>
</organism>
<dbReference type="GO" id="GO:0046872">
    <property type="term" value="F:metal ion binding"/>
    <property type="evidence" value="ECO:0007669"/>
    <property type="project" value="UniProtKB-KW"/>
</dbReference>
<dbReference type="AlphaFoldDB" id="A0A2I0AAH1"/>
<accession>A0A2I0AAH1</accession>
<keyword evidence="3" id="KW-0408">Iron</keyword>
<name>A0A2I0AAH1_9ASPA</name>
<evidence type="ECO:0000256" key="3">
    <source>
        <dbReference type="ARBA" id="ARBA00023004"/>
    </source>
</evidence>
<keyword evidence="2" id="KW-0479">Metal-binding</keyword>
<dbReference type="GO" id="GO:0005789">
    <property type="term" value="C:endoplasmic reticulum membrane"/>
    <property type="evidence" value="ECO:0007669"/>
    <property type="project" value="UniProtKB-SubCell"/>
</dbReference>
<keyword evidence="5" id="KW-1185">Reference proteome</keyword>
<dbReference type="OrthoDB" id="420380at2759"/>
<keyword evidence="4" id="KW-0560">Oxidoreductase</keyword>